<gene>
    <name evidence="2" type="ORF">JMPW2_015</name>
</gene>
<keyword evidence="3" id="KW-1185">Reference proteome</keyword>
<sequence length="164" mass="18791">MVSIDNKSMVRELFTYSDGVLYWKAKSSKYSRAKIGGAAGSKDKDGYIIIRVRNETRGAHRLVWIYHNGKIPDGMEVDHMDGDITNNRIENLRLVTRTINNRNQKKRSDNTTGVSGVTFMKDRGKYRAQVRNKRLGQFDTIEEAAKAVKDERDRLGLFTKRHGV</sequence>
<dbReference type="InterPro" id="IPR003615">
    <property type="entry name" value="HNH_nuc"/>
</dbReference>
<dbReference type="Proteomes" id="UP000225226">
    <property type="component" value="Segment"/>
</dbReference>
<keyword evidence="2" id="KW-0540">Nuclease</keyword>
<evidence type="ECO:0000313" key="2">
    <source>
        <dbReference type="EMBL" id="ALT58137.1"/>
    </source>
</evidence>
<dbReference type="SMART" id="SM00507">
    <property type="entry name" value="HNHc"/>
    <property type="match status" value="1"/>
</dbReference>
<accession>A0A0U2UV00</accession>
<reference evidence="2 3" key="1">
    <citation type="submission" date="2015-11" db="EMBL/GenBank/DDBJ databases">
        <title>Genomic identification of Escherichia phage JMPW2.</title>
        <authorList>
            <person name="Wang J."/>
            <person name="Lu S."/>
            <person name="Shen M."/>
            <person name="Zhu H."/>
            <person name="Le S."/>
            <person name="Li G."/>
            <person name="Tan Y."/>
            <person name="Zhao X."/>
            <person name="Shen W."/>
            <person name="Guo K."/>
            <person name="Yang Y."/>
            <person name="Li S."/>
            <person name="Li M."/>
            <person name="Zhu J."/>
            <person name="Rao X."/>
            <person name="Hu F."/>
        </authorList>
    </citation>
    <scope>NUCLEOTIDE SEQUENCE [LARGE SCALE GENOMIC DNA]</scope>
</reference>
<proteinExistence type="predicted"/>
<evidence type="ECO:0000313" key="3">
    <source>
        <dbReference type="Proteomes" id="UP000225226"/>
    </source>
</evidence>
<dbReference type="InterPro" id="IPR044925">
    <property type="entry name" value="His-Me_finger_sf"/>
</dbReference>
<protein>
    <submittedName>
        <fullName evidence="2">Putative HNH endonuclease</fullName>
    </submittedName>
</protein>
<keyword evidence="2" id="KW-0378">Hydrolase</keyword>
<dbReference type="Pfam" id="PF13392">
    <property type="entry name" value="HNH_3"/>
    <property type="match status" value="1"/>
</dbReference>
<evidence type="ECO:0000259" key="1">
    <source>
        <dbReference type="SMART" id="SM00507"/>
    </source>
</evidence>
<keyword evidence="2" id="KW-0255">Endonuclease</keyword>
<feature type="domain" description="HNH nuclease" evidence="1">
    <location>
        <begin position="51"/>
        <end position="101"/>
    </location>
</feature>
<dbReference type="GO" id="GO:0004519">
    <property type="term" value="F:endonuclease activity"/>
    <property type="evidence" value="ECO:0007669"/>
    <property type="project" value="UniProtKB-KW"/>
</dbReference>
<dbReference type="SUPFAM" id="SSF54060">
    <property type="entry name" value="His-Me finger endonucleases"/>
    <property type="match status" value="1"/>
</dbReference>
<dbReference type="SUPFAM" id="SSF54171">
    <property type="entry name" value="DNA-binding domain"/>
    <property type="match status" value="1"/>
</dbReference>
<dbReference type="OrthoDB" id="21336at10239"/>
<organism evidence="2 3">
    <name type="scientific">Escherichia phage JMPW2</name>
    <dbReference type="NCBI Taxonomy" id="1772218"/>
    <lineage>
        <taxon>Viruses</taxon>
        <taxon>Duplodnaviria</taxon>
        <taxon>Heunggongvirae</taxon>
        <taxon>Uroviricota</taxon>
        <taxon>Caudoviricetes</taxon>
        <taxon>Drexlerviridae</taxon>
        <taxon>Tunavirinae</taxon>
        <taxon>Tunavirus</taxon>
        <taxon>Tunavirus JMPW2</taxon>
    </lineage>
</organism>
<dbReference type="EMBL" id="KU194205">
    <property type="protein sequence ID" value="ALT58137.1"/>
    <property type="molecule type" value="Genomic_DNA"/>
</dbReference>
<dbReference type="GO" id="GO:0003677">
    <property type="term" value="F:DNA binding"/>
    <property type="evidence" value="ECO:0007669"/>
    <property type="project" value="InterPro"/>
</dbReference>
<dbReference type="Gene3D" id="3.90.75.20">
    <property type="match status" value="1"/>
</dbReference>
<dbReference type="InterPro" id="IPR016177">
    <property type="entry name" value="DNA-bd_dom_sf"/>
</dbReference>
<name>A0A0U2UV00_9CAUD</name>